<dbReference type="InterPro" id="IPR052185">
    <property type="entry name" value="IPC_Synthase-Related"/>
</dbReference>
<gene>
    <name evidence="8" type="ORF">ISU07_23210</name>
</gene>
<reference evidence="8" key="1">
    <citation type="submission" date="2020-11" db="EMBL/GenBank/DDBJ databases">
        <title>Nocardioides sp. nov., isolated from Soil of Cynanchum wilfordii Hemsley rhizosphere.</title>
        <authorList>
            <person name="Lee J.-S."/>
            <person name="Suh M.K."/>
            <person name="Kim J.-S."/>
        </authorList>
    </citation>
    <scope>NUCLEOTIDE SEQUENCE</scope>
    <source>
        <strain evidence="8">KCTC 19275</strain>
    </source>
</reference>
<keyword evidence="9" id="KW-1185">Reference proteome</keyword>
<comment type="caution">
    <text evidence="8">The sequence shown here is derived from an EMBL/GenBank/DDBJ whole genome shotgun (WGS) entry which is preliminary data.</text>
</comment>
<feature type="region of interest" description="Disordered" evidence="5">
    <location>
        <begin position="1"/>
        <end position="23"/>
    </location>
</feature>
<feature type="transmembrane region" description="Helical" evidence="6">
    <location>
        <begin position="204"/>
        <end position="224"/>
    </location>
</feature>
<protein>
    <submittedName>
        <fullName evidence="8">Phosphatase PAP2 family protein</fullName>
    </submittedName>
</protein>
<evidence type="ECO:0000256" key="2">
    <source>
        <dbReference type="ARBA" id="ARBA00022692"/>
    </source>
</evidence>
<dbReference type="PANTHER" id="PTHR31310">
    <property type="match status" value="1"/>
</dbReference>
<accession>A0A930VK19</accession>
<feature type="transmembrane region" description="Helical" evidence="6">
    <location>
        <begin position="110"/>
        <end position="128"/>
    </location>
</feature>
<dbReference type="Proteomes" id="UP000640489">
    <property type="component" value="Unassembled WGS sequence"/>
</dbReference>
<feature type="transmembrane region" description="Helical" evidence="6">
    <location>
        <begin position="35"/>
        <end position="57"/>
    </location>
</feature>
<evidence type="ECO:0000256" key="1">
    <source>
        <dbReference type="ARBA" id="ARBA00004141"/>
    </source>
</evidence>
<evidence type="ECO:0000259" key="7">
    <source>
        <dbReference type="Pfam" id="PF14378"/>
    </source>
</evidence>
<name>A0A930VK19_9ACTN</name>
<dbReference type="GO" id="GO:0016020">
    <property type="term" value="C:membrane"/>
    <property type="evidence" value="ECO:0007669"/>
    <property type="project" value="UniProtKB-SubCell"/>
</dbReference>
<evidence type="ECO:0000256" key="4">
    <source>
        <dbReference type="ARBA" id="ARBA00023136"/>
    </source>
</evidence>
<dbReference type="AlphaFoldDB" id="A0A930VK19"/>
<proteinExistence type="predicted"/>
<evidence type="ECO:0000313" key="8">
    <source>
        <dbReference type="EMBL" id="MBF4766056.1"/>
    </source>
</evidence>
<feature type="transmembrane region" description="Helical" evidence="6">
    <location>
        <begin position="174"/>
        <end position="197"/>
    </location>
</feature>
<dbReference type="Pfam" id="PF14378">
    <property type="entry name" value="PAP2_3"/>
    <property type="match status" value="1"/>
</dbReference>
<dbReference type="PANTHER" id="PTHR31310:SF7">
    <property type="entry name" value="PA-PHOSPHATASE RELATED-FAMILY PROTEIN DDB_G0268928"/>
    <property type="match status" value="1"/>
</dbReference>
<feature type="transmembrane region" description="Helical" evidence="6">
    <location>
        <begin position="301"/>
        <end position="319"/>
    </location>
</feature>
<keyword evidence="4 6" id="KW-0472">Membrane</keyword>
<evidence type="ECO:0000256" key="6">
    <source>
        <dbReference type="SAM" id="Phobius"/>
    </source>
</evidence>
<evidence type="ECO:0000256" key="5">
    <source>
        <dbReference type="SAM" id="MobiDB-lite"/>
    </source>
</evidence>
<sequence>MTETAPTRRPRLTDVPSSTPEAGRERESFGYAWRLWAIVVLFGAIVLARSAAIGVPVRDPDGQMFQDRILKAFGFLVAIALAEAVLRSGRRWWRPVSVWRTLRERWSSQRIVLVATGLLAYHLVYLGYRNLKSWNAFNPLRDDDLLELDKALFLGHSPAVVLHSLFGEAGAADFFALVYRSFTYVIVLALIGTLALVPSVRKGYVFLCAATYAWILGTLSYYLLPSLGPYATAPWEFDGLRVTKITETQAEYLTERAHFLANPAAPDAFVSLGAFASLHVGFSTLVFLMTRYYGLKRVSRVMGIYLVLVVISTVYFGWHYVSDDIAGALLAASALALGHWTVHPRWRRAPS</sequence>
<organism evidence="8 9">
    <name type="scientific">Nocardioides islandensis</name>
    <dbReference type="NCBI Taxonomy" id="433663"/>
    <lineage>
        <taxon>Bacteria</taxon>
        <taxon>Bacillati</taxon>
        <taxon>Actinomycetota</taxon>
        <taxon>Actinomycetes</taxon>
        <taxon>Propionibacteriales</taxon>
        <taxon>Nocardioidaceae</taxon>
        <taxon>Nocardioides</taxon>
    </lineage>
</organism>
<keyword evidence="2 6" id="KW-0812">Transmembrane</keyword>
<feature type="domain" description="Inositolphosphotransferase Aur1/Ipt1" evidence="7">
    <location>
        <begin position="144"/>
        <end position="336"/>
    </location>
</feature>
<evidence type="ECO:0000313" key="9">
    <source>
        <dbReference type="Proteomes" id="UP000640489"/>
    </source>
</evidence>
<comment type="subcellular location">
    <subcellularLocation>
        <location evidence="1">Membrane</location>
        <topology evidence="1">Multi-pass membrane protein</topology>
    </subcellularLocation>
</comment>
<keyword evidence="3 6" id="KW-1133">Transmembrane helix</keyword>
<dbReference type="Gene3D" id="1.20.144.10">
    <property type="entry name" value="Phosphatidic acid phosphatase type 2/haloperoxidase"/>
    <property type="match status" value="1"/>
</dbReference>
<dbReference type="EMBL" id="JADKPN010000022">
    <property type="protein sequence ID" value="MBF4766056.1"/>
    <property type="molecule type" value="Genomic_DNA"/>
</dbReference>
<feature type="transmembrane region" description="Helical" evidence="6">
    <location>
        <begin position="325"/>
        <end position="342"/>
    </location>
</feature>
<dbReference type="InterPro" id="IPR026841">
    <property type="entry name" value="Aur1/Ipt1"/>
</dbReference>
<evidence type="ECO:0000256" key="3">
    <source>
        <dbReference type="ARBA" id="ARBA00022989"/>
    </source>
</evidence>
<feature type="transmembrane region" description="Helical" evidence="6">
    <location>
        <begin position="69"/>
        <end position="89"/>
    </location>
</feature>
<dbReference type="RefSeq" id="WP_194709239.1">
    <property type="nucleotide sequence ID" value="NZ_JADKPN010000022.1"/>
</dbReference>
<feature type="transmembrane region" description="Helical" evidence="6">
    <location>
        <begin position="268"/>
        <end position="289"/>
    </location>
</feature>